<protein>
    <submittedName>
        <fullName evidence="1">Uncharacterized protein</fullName>
    </submittedName>
</protein>
<proteinExistence type="predicted"/>
<name>A0A7J0DI98_9ERIC</name>
<dbReference type="EMBL" id="BJWL01000216">
    <property type="protein sequence ID" value="GFS34765.1"/>
    <property type="molecule type" value="Genomic_DNA"/>
</dbReference>
<sequence length="137" mass="14759">MEQNNNNRVGGTTPDKGYRFNLAELFATVQQDDYEHKSLVQLSLAKPAGSLAAGSLSLARTICGGHGRVGVVMEAGEGLEWQWRVGEGLGLARVTVVRTDDNRDTDEEIRREWGGVGRTSDVGGGWLGGLFSNFHVG</sequence>
<dbReference type="Proteomes" id="UP000585474">
    <property type="component" value="Unassembled WGS sequence"/>
</dbReference>
<reference evidence="2" key="1">
    <citation type="submission" date="2019-07" db="EMBL/GenBank/DDBJ databases">
        <title>De Novo Assembly of kiwifruit Actinidia rufa.</title>
        <authorList>
            <person name="Sugita-Konishi S."/>
            <person name="Sato K."/>
            <person name="Mori E."/>
            <person name="Abe Y."/>
            <person name="Kisaki G."/>
            <person name="Hamano K."/>
            <person name="Suezawa K."/>
            <person name="Otani M."/>
            <person name="Fukuda T."/>
            <person name="Manabe T."/>
            <person name="Gomi K."/>
            <person name="Tabuchi M."/>
            <person name="Akimitsu K."/>
            <person name="Kataoka I."/>
        </authorList>
    </citation>
    <scope>NUCLEOTIDE SEQUENCE [LARGE SCALE GENOMIC DNA]</scope>
    <source>
        <strain evidence="2">cv. Fuchu</strain>
    </source>
</reference>
<evidence type="ECO:0000313" key="1">
    <source>
        <dbReference type="EMBL" id="GFS34765.1"/>
    </source>
</evidence>
<evidence type="ECO:0000313" key="2">
    <source>
        <dbReference type="Proteomes" id="UP000585474"/>
    </source>
</evidence>
<accession>A0A7J0DI98</accession>
<comment type="caution">
    <text evidence="1">The sequence shown here is derived from an EMBL/GenBank/DDBJ whole genome shotgun (WGS) entry which is preliminary data.</text>
</comment>
<organism evidence="1 2">
    <name type="scientific">Actinidia rufa</name>
    <dbReference type="NCBI Taxonomy" id="165716"/>
    <lineage>
        <taxon>Eukaryota</taxon>
        <taxon>Viridiplantae</taxon>
        <taxon>Streptophyta</taxon>
        <taxon>Embryophyta</taxon>
        <taxon>Tracheophyta</taxon>
        <taxon>Spermatophyta</taxon>
        <taxon>Magnoliopsida</taxon>
        <taxon>eudicotyledons</taxon>
        <taxon>Gunneridae</taxon>
        <taxon>Pentapetalae</taxon>
        <taxon>asterids</taxon>
        <taxon>Ericales</taxon>
        <taxon>Actinidiaceae</taxon>
        <taxon>Actinidia</taxon>
    </lineage>
</organism>
<dbReference type="AlphaFoldDB" id="A0A7J0DI98"/>
<keyword evidence="2" id="KW-1185">Reference proteome</keyword>
<gene>
    <name evidence="1" type="ORF">Acr_00g0035850</name>
</gene>